<evidence type="ECO:0000313" key="2">
    <source>
        <dbReference type="EMBL" id="JAC75535.1"/>
    </source>
</evidence>
<dbReference type="EMBL" id="GBEZ01010111">
    <property type="protein sequence ID" value="JAC75535.1"/>
    <property type="molecule type" value="Transcribed_RNA"/>
</dbReference>
<dbReference type="AlphaFoldDB" id="A0A061RXY2"/>
<accession>A0A061RXY2</accession>
<evidence type="ECO:0000256" key="1">
    <source>
        <dbReference type="SAM" id="Coils"/>
    </source>
</evidence>
<keyword evidence="1" id="KW-0175">Coiled coil</keyword>
<feature type="non-terminal residue" evidence="2">
    <location>
        <position position="1"/>
    </location>
</feature>
<reference evidence="2" key="1">
    <citation type="submission" date="2014-05" db="EMBL/GenBank/DDBJ databases">
        <title>The transcriptome of the halophilic microalga Tetraselmis sp. GSL018 isolated from the Great Salt Lake, Utah.</title>
        <authorList>
            <person name="Jinkerson R.E."/>
            <person name="D'Adamo S."/>
            <person name="Posewitz M.C."/>
        </authorList>
    </citation>
    <scope>NUCLEOTIDE SEQUENCE</scope>
    <source>
        <strain evidence="2">GSL018</strain>
    </source>
</reference>
<feature type="coiled-coil region" evidence="1">
    <location>
        <begin position="48"/>
        <end position="75"/>
    </location>
</feature>
<name>A0A061RXY2_9CHLO</name>
<protein>
    <submittedName>
        <fullName evidence="2">Uncharacterized protein</fullName>
    </submittedName>
</protein>
<feature type="non-terminal residue" evidence="2">
    <location>
        <position position="80"/>
    </location>
</feature>
<sequence>LRRASDFVSMLERVFEGTGGPDMNPQIRKLGVELDNKTLEASGLAGEAQKLKASLRQQDEMIEEKQSRIRALEARNAVLE</sequence>
<gene>
    <name evidence="2" type="ORF">TSPGSL018_22826</name>
</gene>
<organism evidence="2">
    <name type="scientific">Tetraselmis sp. GSL018</name>
    <dbReference type="NCBI Taxonomy" id="582737"/>
    <lineage>
        <taxon>Eukaryota</taxon>
        <taxon>Viridiplantae</taxon>
        <taxon>Chlorophyta</taxon>
        <taxon>core chlorophytes</taxon>
        <taxon>Chlorodendrophyceae</taxon>
        <taxon>Chlorodendrales</taxon>
        <taxon>Chlorodendraceae</taxon>
        <taxon>Tetraselmis</taxon>
    </lineage>
</organism>
<proteinExistence type="predicted"/>